<dbReference type="EMBL" id="CP012677">
    <property type="protein sequence ID" value="ALE94067.1"/>
    <property type="molecule type" value="Genomic_DNA"/>
</dbReference>
<dbReference type="KEGG" id="aaq:AOC05_07325"/>
<evidence type="ECO:0000259" key="1">
    <source>
        <dbReference type="SMART" id="SM00909"/>
    </source>
</evidence>
<dbReference type="Proteomes" id="UP000062833">
    <property type="component" value="Chromosome"/>
</dbReference>
<evidence type="ECO:0000313" key="2">
    <source>
        <dbReference type="EMBL" id="ALE94067.1"/>
    </source>
</evidence>
<dbReference type="SMART" id="SM00909">
    <property type="entry name" value="Germane"/>
    <property type="match status" value="1"/>
</dbReference>
<proteinExistence type="predicted"/>
<keyword evidence="3" id="KW-1185">Reference proteome</keyword>
<protein>
    <recommendedName>
        <fullName evidence="1">GerMN domain-containing protein</fullName>
    </recommendedName>
</protein>
<dbReference type="InterPro" id="IPR019606">
    <property type="entry name" value="GerMN"/>
</dbReference>
<dbReference type="AlphaFoldDB" id="A0A0M4QJ40"/>
<dbReference type="Pfam" id="PF10646">
    <property type="entry name" value="Germane"/>
    <property type="match status" value="1"/>
</dbReference>
<reference evidence="3" key="1">
    <citation type="submission" date="2015-09" db="EMBL/GenBank/DDBJ databases">
        <title>Complete genome of Arthrobacter alpinus strain R3.8.</title>
        <authorList>
            <person name="See-Too W.S."/>
            <person name="Chan K.G."/>
        </authorList>
    </citation>
    <scope>NUCLEOTIDE SEQUENCE [LARGE SCALE GENOMIC DNA]</scope>
    <source>
        <strain evidence="3">R3.8</strain>
    </source>
</reference>
<name>A0A0M4QJ40_9MICC</name>
<dbReference type="PATRIC" id="fig|656366.3.peg.1569"/>
<evidence type="ECO:0000313" key="3">
    <source>
        <dbReference type="Proteomes" id="UP000062833"/>
    </source>
</evidence>
<feature type="domain" description="GerMN" evidence="1">
    <location>
        <begin position="75"/>
        <end position="172"/>
    </location>
</feature>
<gene>
    <name evidence="2" type="ORF">AOC05_07325</name>
</gene>
<organism evidence="2 3">
    <name type="scientific">Arthrobacter alpinus</name>
    <dbReference type="NCBI Taxonomy" id="656366"/>
    <lineage>
        <taxon>Bacteria</taxon>
        <taxon>Bacillati</taxon>
        <taxon>Actinomycetota</taxon>
        <taxon>Actinomycetes</taxon>
        <taxon>Micrococcales</taxon>
        <taxon>Micrococcaceae</taxon>
        <taxon>Arthrobacter</taxon>
    </lineage>
</organism>
<accession>A0A0M4QJ40</accession>
<sequence>MVTTVSLGACSGGSGGHDAVMPAPGNVSASNLVTSAPLETAATSATIPVYWLGHSNEAVYLYREFMPAVTLDDPIVASLRAMMTRKPADPDYFSVWNPPSRLGASISAKNAITVDVSADAFGQKVDQGIADRAVAQLVYTATAAAAMAGLIDSSSAVQVSVLVDGHTGYNAFDHVRLSKPLTRDSGFVAPVWIIDPAEGAAANGTPLKVTGQGASPTGALQWSLSPVTAGQAEGVYLSGGVSVPAGPGVLGSYGFEANPIPGTYLLSVYIRDPSSPGKQIDPDTKLVTVTGP</sequence>